<dbReference type="PANTHER" id="PTHR43398:SF1">
    <property type="entry name" value="DOLICHOL-PHOSPHATE MANNOSYLTRANSFERASE SUBUNIT 1"/>
    <property type="match status" value="1"/>
</dbReference>
<dbReference type="InterPro" id="IPR001173">
    <property type="entry name" value="Glyco_trans_2-like"/>
</dbReference>
<evidence type="ECO:0000313" key="11">
    <source>
        <dbReference type="EMBL" id="KAA6185487.1"/>
    </source>
</evidence>
<evidence type="ECO:0000256" key="2">
    <source>
        <dbReference type="ARBA" id="ARBA00006739"/>
    </source>
</evidence>
<dbReference type="OrthoDB" id="9811884at2"/>
<evidence type="ECO:0000256" key="7">
    <source>
        <dbReference type="ARBA" id="ARBA00023136"/>
    </source>
</evidence>
<evidence type="ECO:0000259" key="9">
    <source>
        <dbReference type="Pfam" id="PF00535"/>
    </source>
</evidence>
<keyword evidence="7 8" id="KW-0472">Membrane</keyword>
<accession>A0A5M8FL88</accession>
<feature type="transmembrane region" description="Helical" evidence="8">
    <location>
        <begin position="337"/>
        <end position="358"/>
    </location>
</feature>
<organism evidence="11 12">
    <name type="scientific">Thiohalocapsa marina</name>
    <dbReference type="NCBI Taxonomy" id="424902"/>
    <lineage>
        <taxon>Bacteria</taxon>
        <taxon>Pseudomonadati</taxon>
        <taxon>Pseudomonadota</taxon>
        <taxon>Gammaproteobacteria</taxon>
        <taxon>Chromatiales</taxon>
        <taxon>Chromatiaceae</taxon>
        <taxon>Thiohalocapsa</taxon>
    </lineage>
</organism>
<dbReference type="PANTHER" id="PTHR43398">
    <property type="entry name" value="DOLICHOL-PHOSPHATE MANNOSYLTRANSFERASE SUBUNIT 1"/>
    <property type="match status" value="1"/>
</dbReference>
<keyword evidence="5 8" id="KW-0812">Transmembrane</keyword>
<dbReference type="InterPro" id="IPR039528">
    <property type="entry name" value="DPM1-like"/>
</dbReference>
<dbReference type="CDD" id="cd06442">
    <property type="entry name" value="DPM1_like"/>
    <property type="match status" value="1"/>
</dbReference>
<dbReference type="SUPFAM" id="SSF53448">
    <property type="entry name" value="Nucleotide-diphospho-sugar transferases"/>
    <property type="match status" value="1"/>
</dbReference>
<evidence type="ECO:0000256" key="6">
    <source>
        <dbReference type="ARBA" id="ARBA00022989"/>
    </source>
</evidence>
<evidence type="ECO:0000256" key="8">
    <source>
        <dbReference type="SAM" id="Phobius"/>
    </source>
</evidence>
<dbReference type="Proteomes" id="UP000322981">
    <property type="component" value="Unassembled WGS sequence"/>
</dbReference>
<gene>
    <name evidence="11" type="ORF">F2Q65_08370</name>
</gene>
<dbReference type="GO" id="GO:0000271">
    <property type="term" value="P:polysaccharide biosynthetic process"/>
    <property type="evidence" value="ECO:0007669"/>
    <property type="project" value="InterPro"/>
</dbReference>
<dbReference type="InterPro" id="IPR029044">
    <property type="entry name" value="Nucleotide-diphossugar_trans"/>
</dbReference>
<dbReference type="GO" id="GO:0009247">
    <property type="term" value="P:glycolipid biosynthetic process"/>
    <property type="evidence" value="ECO:0007669"/>
    <property type="project" value="TreeGrafter"/>
</dbReference>
<name>A0A5M8FL88_9GAMM</name>
<comment type="caution">
    <text evidence="11">The sequence shown here is derived from an EMBL/GenBank/DDBJ whole genome shotgun (WGS) entry which is preliminary data.</text>
</comment>
<keyword evidence="3" id="KW-0328">Glycosyltransferase</keyword>
<evidence type="ECO:0000313" key="12">
    <source>
        <dbReference type="Proteomes" id="UP000322981"/>
    </source>
</evidence>
<feature type="transmembrane region" description="Helical" evidence="8">
    <location>
        <begin position="241"/>
        <end position="263"/>
    </location>
</feature>
<evidence type="ECO:0000256" key="4">
    <source>
        <dbReference type="ARBA" id="ARBA00022679"/>
    </source>
</evidence>
<proteinExistence type="inferred from homology"/>
<feature type="domain" description="Glycosyltransferase 2-like" evidence="9">
    <location>
        <begin position="8"/>
        <end position="174"/>
    </location>
</feature>
<keyword evidence="4 11" id="KW-0808">Transferase</keyword>
<keyword evidence="6 8" id="KW-1133">Transmembrane helix</keyword>
<dbReference type="AlphaFoldDB" id="A0A5M8FL88"/>
<dbReference type="Gene3D" id="3.90.550.10">
    <property type="entry name" value="Spore Coat Polysaccharide Biosynthesis Protein SpsA, Chain A"/>
    <property type="match status" value="1"/>
</dbReference>
<evidence type="ECO:0000256" key="5">
    <source>
        <dbReference type="ARBA" id="ARBA00022692"/>
    </source>
</evidence>
<dbReference type="GO" id="GO:0004582">
    <property type="term" value="F:dolichyl-phosphate beta-D-mannosyltransferase activity"/>
    <property type="evidence" value="ECO:0007669"/>
    <property type="project" value="InterPro"/>
</dbReference>
<dbReference type="EMBL" id="VWXX01000009">
    <property type="protein sequence ID" value="KAA6185487.1"/>
    <property type="molecule type" value="Genomic_DNA"/>
</dbReference>
<dbReference type="Pfam" id="PF04138">
    <property type="entry name" value="GtrA_DPMS_TM"/>
    <property type="match status" value="1"/>
</dbReference>
<feature type="transmembrane region" description="Helical" evidence="8">
    <location>
        <begin position="308"/>
        <end position="331"/>
    </location>
</feature>
<protein>
    <submittedName>
        <fullName evidence="11">Glycosyltransferase family 2 protein</fullName>
    </submittedName>
</protein>
<feature type="domain" description="GtrA/DPMS transmembrane" evidence="10">
    <location>
        <begin position="244"/>
        <end position="364"/>
    </location>
</feature>
<comment type="similarity">
    <text evidence="2">Belongs to the glycosyltransferase 2 family.</text>
</comment>
<evidence type="ECO:0000256" key="3">
    <source>
        <dbReference type="ARBA" id="ARBA00022676"/>
    </source>
</evidence>
<reference evidence="11 12" key="1">
    <citation type="submission" date="2019-09" db="EMBL/GenBank/DDBJ databases">
        <title>Whole-genome sequence of the purple sulfur bacterium Thiohalocapsa marina DSM 19078.</title>
        <authorList>
            <person name="Kyndt J.A."/>
            <person name="Meyer T.E."/>
        </authorList>
    </citation>
    <scope>NUCLEOTIDE SEQUENCE [LARGE SCALE GENOMIC DNA]</scope>
    <source>
        <strain evidence="11 12">DSM 19078</strain>
    </source>
</reference>
<dbReference type="RefSeq" id="WP_150092331.1">
    <property type="nucleotide sequence ID" value="NZ_JBFUOH010000097.1"/>
</dbReference>
<dbReference type="InterPro" id="IPR007267">
    <property type="entry name" value="GtrA_DPMS_TM"/>
</dbReference>
<sequence>MSSVVELSVVVPTFNEQPNVQALVARLEQCLRGVRWEVIFVDDDSPDGTAAAVRTLAQADARVRLVHRIHRRGLSSACIEGMLASTAPFVAVMDADLQHDERLLPQMLSTLRAEDLEIVVGSRHVEGGSIGDWGSERELASRFATRLSGLVLKADLKDPMSGFFLLRRALIDEVVHDLSAIGFKILLDIFVTAGRPLRFRELPYEFRLRHAGDSKLDNVVAWQYIAMLLDKSVGRYVPVRFIAFASIGGLGVFVHMAVLWLVFRGLEETFIVGQTVATLVAMTFNFFLNNWFTYRDRRLRGWGLLRGWVSFTLACSLGAVANVGIATYLFNVSPTGGPWWVLSATAGIIVGAVWNYAVTSVYTWNQPKAVTAGR</sequence>
<comment type="subcellular location">
    <subcellularLocation>
        <location evidence="1">Membrane</location>
        <topology evidence="1">Multi-pass membrane protein</topology>
    </subcellularLocation>
</comment>
<evidence type="ECO:0000259" key="10">
    <source>
        <dbReference type="Pfam" id="PF04138"/>
    </source>
</evidence>
<dbReference type="Pfam" id="PF00535">
    <property type="entry name" value="Glycos_transf_2"/>
    <property type="match status" value="1"/>
</dbReference>
<keyword evidence="12" id="KW-1185">Reference proteome</keyword>
<feature type="transmembrane region" description="Helical" evidence="8">
    <location>
        <begin position="269"/>
        <end position="288"/>
    </location>
</feature>
<dbReference type="GO" id="GO:0016020">
    <property type="term" value="C:membrane"/>
    <property type="evidence" value="ECO:0007669"/>
    <property type="project" value="UniProtKB-SubCell"/>
</dbReference>
<evidence type="ECO:0000256" key="1">
    <source>
        <dbReference type="ARBA" id="ARBA00004141"/>
    </source>
</evidence>